<dbReference type="Proteomes" id="UP000324996">
    <property type="component" value="Unassembled WGS sequence"/>
</dbReference>
<accession>A0A5A7N4Q0</accession>
<gene>
    <name evidence="1" type="ORF">JCM17846_00320</name>
</gene>
<organism evidence="1 2">
    <name type="scientific">Iodidimonas nitroreducens</name>
    <dbReference type="NCBI Taxonomy" id="1236968"/>
    <lineage>
        <taxon>Bacteria</taxon>
        <taxon>Pseudomonadati</taxon>
        <taxon>Pseudomonadota</taxon>
        <taxon>Alphaproteobacteria</taxon>
        <taxon>Iodidimonadales</taxon>
        <taxon>Iodidimonadaceae</taxon>
        <taxon>Iodidimonas</taxon>
    </lineage>
</organism>
<comment type="caution">
    <text evidence="1">The sequence shown here is derived from an EMBL/GenBank/DDBJ whole genome shotgun (WGS) entry which is preliminary data.</text>
</comment>
<dbReference type="AlphaFoldDB" id="A0A5A7N4Q0"/>
<proteinExistence type="predicted"/>
<evidence type="ECO:0000313" key="1">
    <source>
        <dbReference type="EMBL" id="GER02350.1"/>
    </source>
</evidence>
<keyword evidence="2" id="KW-1185">Reference proteome</keyword>
<dbReference type="EMBL" id="BKCN01000001">
    <property type="protein sequence ID" value="GER02350.1"/>
    <property type="molecule type" value="Genomic_DNA"/>
</dbReference>
<reference evidence="1 2" key="1">
    <citation type="submission" date="2019-09" db="EMBL/GenBank/DDBJ databases">
        <title>NBRP : Genome information of microbial organism related human and environment.</title>
        <authorList>
            <person name="Hattori M."/>
            <person name="Oshima K."/>
            <person name="Inaba H."/>
            <person name="Suda W."/>
            <person name="Sakamoto M."/>
            <person name="Iino T."/>
            <person name="Kitahara M."/>
            <person name="Oshida Y."/>
            <person name="Iida T."/>
            <person name="Kudo T."/>
            <person name="Itoh T."/>
            <person name="Ohkuma M."/>
        </authorList>
    </citation>
    <scope>NUCLEOTIDE SEQUENCE [LARGE SCALE GENOMIC DNA]</scope>
    <source>
        <strain evidence="1 2">Q-1</strain>
    </source>
</reference>
<protein>
    <submittedName>
        <fullName evidence="1">Uncharacterized protein</fullName>
    </submittedName>
</protein>
<name>A0A5A7N4Q0_9PROT</name>
<sequence length="88" mass="8978">MPGTSPSRDLILRSEDTDLQGVCVLQILDDLEPHGVGRSAVDVAKALVQKGGRSVIASGTGSLLAEALVGGSLHEPYPCPAPIRSACG</sequence>
<evidence type="ECO:0000313" key="2">
    <source>
        <dbReference type="Proteomes" id="UP000324996"/>
    </source>
</evidence>